<dbReference type="Proteomes" id="UP000887116">
    <property type="component" value="Unassembled WGS sequence"/>
</dbReference>
<keyword evidence="2" id="KW-1185">Reference proteome</keyword>
<organism evidence="1 2">
    <name type="scientific">Trichonephila clavata</name>
    <name type="common">Joro spider</name>
    <name type="synonym">Nephila clavata</name>
    <dbReference type="NCBI Taxonomy" id="2740835"/>
    <lineage>
        <taxon>Eukaryota</taxon>
        <taxon>Metazoa</taxon>
        <taxon>Ecdysozoa</taxon>
        <taxon>Arthropoda</taxon>
        <taxon>Chelicerata</taxon>
        <taxon>Arachnida</taxon>
        <taxon>Araneae</taxon>
        <taxon>Araneomorphae</taxon>
        <taxon>Entelegynae</taxon>
        <taxon>Araneoidea</taxon>
        <taxon>Nephilidae</taxon>
        <taxon>Trichonephila</taxon>
    </lineage>
</organism>
<sequence length="91" mass="10668">METLTGELVKKMGRKGPRLTLFLEKGLLTDKYRNLKYEDISKSIFSIYFPHKTKLLSPAYEQIFKTNWSFYTDGMGQHVPFKCDDYSGDFI</sequence>
<dbReference type="OrthoDB" id="6432646at2759"/>
<accession>A0A8X6IL53</accession>
<comment type="caution">
    <text evidence="1">The sequence shown here is derived from an EMBL/GenBank/DDBJ whole genome shotgun (WGS) entry which is preliminary data.</text>
</comment>
<protein>
    <submittedName>
        <fullName evidence="1">Uncharacterized protein</fullName>
    </submittedName>
</protein>
<name>A0A8X6IL53_TRICU</name>
<dbReference type="EMBL" id="BMAO01022020">
    <property type="protein sequence ID" value="GFQ79170.1"/>
    <property type="molecule type" value="Genomic_DNA"/>
</dbReference>
<reference evidence="1" key="1">
    <citation type="submission" date="2020-07" db="EMBL/GenBank/DDBJ databases">
        <title>Multicomponent nature underlies the extraordinary mechanical properties of spider dragline silk.</title>
        <authorList>
            <person name="Kono N."/>
            <person name="Nakamura H."/>
            <person name="Mori M."/>
            <person name="Yoshida Y."/>
            <person name="Ohtoshi R."/>
            <person name="Malay A.D."/>
            <person name="Moran D.A.P."/>
            <person name="Tomita M."/>
            <person name="Numata K."/>
            <person name="Arakawa K."/>
        </authorList>
    </citation>
    <scope>NUCLEOTIDE SEQUENCE</scope>
</reference>
<gene>
    <name evidence="1" type="ORF">TNCT_529501</name>
</gene>
<dbReference type="AlphaFoldDB" id="A0A8X6IL53"/>
<proteinExistence type="predicted"/>
<evidence type="ECO:0000313" key="1">
    <source>
        <dbReference type="EMBL" id="GFQ79170.1"/>
    </source>
</evidence>
<evidence type="ECO:0000313" key="2">
    <source>
        <dbReference type="Proteomes" id="UP000887116"/>
    </source>
</evidence>